<dbReference type="PROSITE" id="PS50048">
    <property type="entry name" value="ZN2_CY6_FUNGAL_2"/>
    <property type="match status" value="1"/>
</dbReference>
<dbReference type="PANTHER" id="PTHR37534:SF39">
    <property type="entry name" value="TRANSCRIPTION FACTOR DOMAIN-CONTAINING PROTEIN"/>
    <property type="match status" value="1"/>
</dbReference>
<keyword evidence="5" id="KW-0804">Transcription</keyword>
<keyword evidence="8" id="KW-0479">Metal-binding</keyword>
<dbReference type="Pfam" id="PF11951">
    <property type="entry name" value="Fungal_trans_2"/>
    <property type="match status" value="1"/>
</dbReference>
<proteinExistence type="predicted"/>
<dbReference type="GO" id="GO:0045944">
    <property type="term" value="P:positive regulation of transcription by RNA polymerase II"/>
    <property type="evidence" value="ECO:0007669"/>
    <property type="project" value="TreeGrafter"/>
</dbReference>
<protein>
    <submittedName>
        <fullName evidence="8">Zinc-finger transcription factor</fullName>
    </submittedName>
</protein>
<evidence type="ECO:0000313" key="8">
    <source>
        <dbReference type="EMBL" id="KAJ9155453.1"/>
    </source>
</evidence>
<evidence type="ECO:0000256" key="6">
    <source>
        <dbReference type="ARBA" id="ARBA00023242"/>
    </source>
</evidence>
<accession>A0AA38VW36</accession>
<comment type="caution">
    <text evidence="8">The sequence shown here is derived from an EMBL/GenBank/DDBJ whole genome shotgun (WGS) entry which is preliminary data.</text>
</comment>
<dbReference type="GO" id="GO:0000981">
    <property type="term" value="F:DNA-binding transcription factor activity, RNA polymerase II-specific"/>
    <property type="evidence" value="ECO:0007669"/>
    <property type="project" value="InterPro"/>
</dbReference>
<evidence type="ECO:0000259" key="7">
    <source>
        <dbReference type="PROSITE" id="PS50048"/>
    </source>
</evidence>
<dbReference type="InterPro" id="IPR036864">
    <property type="entry name" value="Zn2-C6_fun-type_DNA-bd_sf"/>
</dbReference>
<dbReference type="Pfam" id="PF00172">
    <property type="entry name" value="Zn_clus"/>
    <property type="match status" value="1"/>
</dbReference>
<dbReference type="EMBL" id="JANBVO010000003">
    <property type="protein sequence ID" value="KAJ9155453.1"/>
    <property type="molecule type" value="Genomic_DNA"/>
</dbReference>
<dbReference type="Gene3D" id="4.10.240.10">
    <property type="entry name" value="Zn(2)-C6 fungal-type DNA-binding domain"/>
    <property type="match status" value="1"/>
</dbReference>
<keyword evidence="9" id="KW-1185">Reference proteome</keyword>
<keyword evidence="6" id="KW-0539">Nucleus</keyword>
<organism evidence="8 9">
    <name type="scientific">Pleurostoma richardsiae</name>
    <dbReference type="NCBI Taxonomy" id="41990"/>
    <lineage>
        <taxon>Eukaryota</taxon>
        <taxon>Fungi</taxon>
        <taxon>Dikarya</taxon>
        <taxon>Ascomycota</taxon>
        <taxon>Pezizomycotina</taxon>
        <taxon>Sordariomycetes</taxon>
        <taxon>Sordariomycetidae</taxon>
        <taxon>Calosphaeriales</taxon>
        <taxon>Pleurostomataceae</taxon>
        <taxon>Pleurostoma</taxon>
    </lineage>
</organism>
<dbReference type="PROSITE" id="PS00463">
    <property type="entry name" value="ZN2_CY6_FUNGAL_1"/>
    <property type="match status" value="1"/>
</dbReference>
<feature type="domain" description="Zn(2)-C6 fungal-type" evidence="7">
    <location>
        <begin position="7"/>
        <end position="35"/>
    </location>
</feature>
<evidence type="ECO:0000256" key="5">
    <source>
        <dbReference type="ARBA" id="ARBA00023163"/>
    </source>
</evidence>
<dbReference type="GO" id="GO:0000976">
    <property type="term" value="F:transcription cis-regulatory region binding"/>
    <property type="evidence" value="ECO:0007669"/>
    <property type="project" value="TreeGrafter"/>
</dbReference>
<keyword evidence="2" id="KW-0862">Zinc</keyword>
<dbReference type="InterPro" id="IPR001138">
    <property type="entry name" value="Zn2Cys6_DnaBD"/>
</dbReference>
<evidence type="ECO:0000313" key="9">
    <source>
        <dbReference type="Proteomes" id="UP001174694"/>
    </source>
</evidence>
<dbReference type="PANTHER" id="PTHR37534">
    <property type="entry name" value="TRANSCRIPTIONAL ACTIVATOR PROTEIN UGA3"/>
    <property type="match status" value="1"/>
</dbReference>
<reference evidence="8" key="1">
    <citation type="submission" date="2022-07" db="EMBL/GenBank/DDBJ databases">
        <title>Fungi with potential for degradation of polypropylene.</title>
        <authorList>
            <person name="Gostincar C."/>
        </authorList>
    </citation>
    <scope>NUCLEOTIDE SEQUENCE</scope>
    <source>
        <strain evidence="8">EXF-13308</strain>
    </source>
</reference>
<dbReference type="GO" id="GO:0008270">
    <property type="term" value="F:zinc ion binding"/>
    <property type="evidence" value="ECO:0007669"/>
    <property type="project" value="UniProtKB-KW"/>
</dbReference>
<keyword evidence="3" id="KW-0805">Transcription regulation</keyword>
<dbReference type="CDD" id="cd00067">
    <property type="entry name" value="GAL4"/>
    <property type="match status" value="1"/>
</dbReference>
<sequence>MMNTRKACWTCKDRKVLCDRGAPTCGNCARAQRECQGYGLRLSWPRDNDKRRAITGKPSVDAAHGSQRETHHRLFVNATGWDIELYRYLALQRLARPPRLIQPTPDLWRPPRRKVEDVDLIQYFHDVAHRSLGTFAPTPSHIRDLLLCMALANRTVPAQALLYAIFAVSSLHRSGFHQEALQFKVLALNGLSTSAKAGSLGSAEAALHVATCMLLCIFEIWVPTESSGEWFCYVRGAMDIIHGSHLEQKSDESDIRDLLDWVYYHNVLAQFAMHHWRHKSVAVDVKDADHPEPQGVRYSALAKDTPALHSSNPALAILDLLSEACNTLLDPRDCKSRDQEYIDRIRRLECRIESLPAGPLPSLAPDRPSPDTSMSAEVYRMATLIYLKRASQSPLEPSSEKLDSLVNTAFALFGMPVESCCCHHYFPMLILGCEARTDEQRVAVLNLIESTERRTHVRSMKRLAAGIQSIWVQQDLHSDSDLVVNYLAMMNAIVSSNDTLPSFV</sequence>
<evidence type="ECO:0000256" key="4">
    <source>
        <dbReference type="ARBA" id="ARBA00023125"/>
    </source>
</evidence>
<keyword evidence="4" id="KW-0238">DNA-binding</keyword>
<evidence type="ECO:0000256" key="3">
    <source>
        <dbReference type="ARBA" id="ARBA00023015"/>
    </source>
</evidence>
<comment type="subcellular location">
    <subcellularLocation>
        <location evidence="1">Nucleus</location>
    </subcellularLocation>
</comment>
<dbReference type="SMART" id="SM00066">
    <property type="entry name" value="GAL4"/>
    <property type="match status" value="1"/>
</dbReference>
<dbReference type="Proteomes" id="UP001174694">
    <property type="component" value="Unassembled WGS sequence"/>
</dbReference>
<name>A0AA38VW36_9PEZI</name>
<keyword evidence="8" id="KW-0863">Zinc-finger</keyword>
<dbReference type="GO" id="GO:0005634">
    <property type="term" value="C:nucleus"/>
    <property type="evidence" value="ECO:0007669"/>
    <property type="project" value="UniProtKB-SubCell"/>
</dbReference>
<evidence type="ECO:0000256" key="2">
    <source>
        <dbReference type="ARBA" id="ARBA00022833"/>
    </source>
</evidence>
<evidence type="ECO:0000256" key="1">
    <source>
        <dbReference type="ARBA" id="ARBA00004123"/>
    </source>
</evidence>
<dbReference type="SUPFAM" id="SSF57701">
    <property type="entry name" value="Zn2/Cys6 DNA-binding domain"/>
    <property type="match status" value="1"/>
</dbReference>
<dbReference type="InterPro" id="IPR021858">
    <property type="entry name" value="Fun_TF"/>
</dbReference>
<dbReference type="AlphaFoldDB" id="A0AA38VW36"/>
<gene>
    <name evidence="8" type="ORF">NKR23_g1651</name>
</gene>